<dbReference type="GO" id="GO:0004222">
    <property type="term" value="F:metalloendopeptidase activity"/>
    <property type="evidence" value="ECO:0007669"/>
    <property type="project" value="InterPro"/>
</dbReference>
<dbReference type="EMBL" id="CP002299">
    <property type="protein sequence ID" value="ADP84569.1"/>
    <property type="molecule type" value="Genomic_DNA"/>
</dbReference>
<dbReference type="Pfam" id="PF01435">
    <property type="entry name" value="Peptidase_M48"/>
    <property type="match status" value="1"/>
</dbReference>
<keyword evidence="7" id="KW-0472">Membrane</keyword>
<dbReference type="KEGG" id="fri:FraEuI1c_6595"/>
<keyword evidence="7" id="KW-0812">Transmembrane</keyword>
<evidence type="ECO:0000256" key="4">
    <source>
        <dbReference type="ARBA" id="ARBA00022833"/>
    </source>
</evidence>
<dbReference type="HOGENOM" id="CLU_056335_0_0_11"/>
<dbReference type="InParanoid" id="E3J9R6"/>
<reference evidence="9 10" key="1">
    <citation type="submission" date="2010-10" db="EMBL/GenBank/DDBJ databases">
        <title>Complete sequence of Frankia sp. EuI1c.</title>
        <authorList>
            <consortium name="US DOE Joint Genome Institute"/>
            <person name="Lucas S."/>
            <person name="Copeland A."/>
            <person name="Lapidus A."/>
            <person name="Cheng J.-F."/>
            <person name="Bruce D."/>
            <person name="Goodwin L."/>
            <person name="Pitluck S."/>
            <person name="Chertkov O."/>
            <person name="Detter J.C."/>
            <person name="Han C."/>
            <person name="Tapia R."/>
            <person name="Land M."/>
            <person name="Hauser L."/>
            <person name="Jeffries C."/>
            <person name="Kyrpides N."/>
            <person name="Ivanova N."/>
            <person name="Mikhailova N."/>
            <person name="Beauchemin N."/>
            <person name="Sen A."/>
            <person name="Sur S.A."/>
            <person name="Gtari M."/>
            <person name="Wall L."/>
            <person name="Tisa L."/>
            <person name="Woyke T."/>
        </authorList>
    </citation>
    <scope>NUCLEOTIDE SEQUENCE [LARGE SCALE GENOMIC DNA]</scope>
    <source>
        <strain evidence="10">DSM 45817 / CECT 9037 / EuI1c</strain>
    </source>
</reference>
<comment type="cofactor">
    <cofactor evidence="6">
        <name>Zn(2+)</name>
        <dbReference type="ChEBI" id="CHEBI:29105"/>
    </cofactor>
    <text evidence="6">Binds 1 zinc ion per subunit.</text>
</comment>
<organism evidence="9 10">
    <name type="scientific">Pseudofrankia inefficax (strain DSM 45817 / CECT 9037 / DDB 130130 / EuI1c)</name>
    <name type="common">Frankia inefficax</name>
    <dbReference type="NCBI Taxonomy" id="298654"/>
    <lineage>
        <taxon>Bacteria</taxon>
        <taxon>Bacillati</taxon>
        <taxon>Actinomycetota</taxon>
        <taxon>Actinomycetes</taxon>
        <taxon>Frankiales</taxon>
        <taxon>Frankiaceae</taxon>
        <taxon>Pseudofrankia</taxon>
    </lineage>
</organism>
<keyword evidence="3 6" id="KW-0378">Hydrolase</keyword>
<dbReference type="Gene3D" id="3.30.2010.10">
    <property type="entry name" value="Metalloproteases ('zincins'), catalytic domain"/>
    <property type="match status" value="1"/>
</dbReference>
<dbReference type="PANTHER" id="PTHR34978:SF3">
    <property type="entry name" value="SLR0241 PROTEIN"/>
    <property type="match status" value="1"/>
</dbReference>
<sequence length="342" mass="35983">MVTPLLLGYLFTMLFLTPRLLRGASWTRRAPRLGITLWLAACLSTIAAFCLVGVVLVLPVTTVGHAIISLVLTCAISLHHVSRTAASLAMDAAGASALAAVAARLLYATATVALPRRRLRRQHAATLRLLGRHHPSHDGVLVVAHPVPAVYCLPARGRLVVVSEGALSLLDPPLLDAVIAHEHAHLRGRHYLITTVSAVLARAFPGLPLFAAADIEIHCLVEMAADDSAARRSTPGTVARALLDLVAGQPPASVLAMAGGSTAERVRRLLSPHPPLSLAGRYLAASSALTLLVLPIALPAVPAYVDHTTHCPPAATATSMTAPDHRVDGPDHGSWSRLFTLI</sequence>
<gene>
    <name evidence="9" type="ordered locus">FraEuI1c_6595</name>
</gene>
<dbReference type="PANTHER" id="PTHR34978">
    <property type="entry name" value="POSSIBLE SENSOR-TRANSDUCER PROTEIN BLAR"/>
    <property type="match status" value="1"/>
</dbReference>
<evidence type="ECO:0000313" key="10">
    <source>
        <dbReference type="Proteomes" id="UP000002484"/>
    </source>
</evidence>
<keyword evidence="4 6" id="KW-0862">Zinc</keyword>
<dbReference type="AlphaFoldDB" id="E3J9R6"/>
<dbReference type="eggNOG" id="COG0501">
    <property type="taxonomic scope" value="Bacteria"/>
</dbReference>
<accession>E3J9R6</accession>
<evidence type="ECO:0000256" key="1">
    <source>
        <dbReference type="ARBA" id="ARBA00022670"/>
    </source>
</evidence>
<dbReference type="STRING" id="298654.FraEuI1c_6595"/>
<dbReference type="GO" id="GO:0006508">
    <property type="term" value="P:proteolysis"/>
    <property type="evidence" value="ECO:0007669"/>
    <property type="project" value="UniProtKB-KW"/>
</dbReference>
<dbReference type="InterPro" id="IPR052173">
    <property type="entry name" value="Beta-lactam_resp_regulator"/>
</dbReference>
<dbReference type="OrthoDB" id="9785340at2"/>
<keyword evidence="1 6" id="KW-0645">Protease</keyword>
<feature type="domain" description="Peptidase M48" evidence="8">
    <location>
        <begin position="116"/>
        <end position="197"/>
    </location>
</feature>
<keyword evidence="5 6" id="KW-0482">Metalloprotease</keyword>
<proteinExistence type="inferred from homology"/>
<keyword evidence="2" id="KW-0479">Metal-binding</keyword>
<dbReference type="CDD" id="cd07326">
    <property type="entry name" value="M56_BlaR1_MecR1_like"/>
    <property type="match status" value="1"/>
</dbReference>
<keyword evidence="10" id="KW-1185">Reference proteome</keyword>
<evidence type="ECO:0000256" key="7">
    <source>
        <dbReference type="SAM" id="Phobius"/>
    </source>
</evidence>
<protein>
    <submittedName>
        <fullName evidence="9">Peptidase M48 Ste24p</fullName>
    </submittedName>
</protein>
<evidence type="ECO:0000256" key="2">
    <source>
        <dbReference type="ARBA" id="ARBA00022723"/>
    </source>
</evidence>
<feature type="transmembrane region" description="Helical" evidence="7">
    <location>
        <begin position="33"/>
        <end position="56"/>
    </location>
</feature>
<evidence type="ECO:0000259" key="8">
    <source>
        <dbReference type="Pfam" id="PF01435"/>
    </source>
</evidence>
<evidence type="ECO:0000313" key="9">
    <source>
        <dbReference type="EMBL" id="ADP84569.1"/>
    </source>
</evidence>
<dbReference type="InterPro" id="IPR001915">
    <property type="entry name" value="Peptidase_M48"/>
</dbReference>
<feature type="transmembrane region" description="Helical" evidence="7">
    <location>
        <begin position="63"/>
        <end position="81"/>
    </location>
</feature>
<dbReference type="GO" id="GO:0046872">
    <property type="term" value="F:metal ion binding"/>
    <property type="evidence" value="ECO:0007669"/>
    <property type="project" value="UniProtKB-KW"/>
</dbReference>
<evidence type="ECO:0000256" key="6">
    <source>
        <dbReference type="RuleBase" id="RU003983"/>
    </source>
</evidence>
<comment type="similarity">
    <text evidence="6">Belongs to the peptidase M48 family.</text>
</comment>
<evidence type="ECO:0000256" key="5">
    <source>
        <dbReference type="ARBA" id="ARBA00023049"/>
    </source>
</evidence>
<keyword evidence="7" id="KW-1133">Transmembrane helix</keyword>
<name>E3J9R6_PSEI1</name>
<feature type="transmembrane region" description="Helical" evidence="7">
    <location>
        <begin position="93"/>
        <end position="114"/>
    </location>
</feature>
<dbReference type="Proteomes" id="UP000002484">
    <property type="component" value="Chromosome"/>
</dbReference>
<evidence type="ECO:0000256" key="3">
    <source>
        <dbReference type="ARBA" id="ARBA00022801"/>
    </source>
</evidence>